<keyword evidence="1" id="KW-0732">Signal</keyword>
<organism evidence="2 3">
    <name type="scientific">Portunus trituberculatus</name>
    <name type="common">Swimming crab</name>
    <name type="synonym">Neptunus trituberculatus</name>
    <dbReference type="NCBI Taxonomy" id="210409"/>
    <lineage>
        <taxon>Eukaryota</taxon>
        <taxon>Metazoa</taxon>
        <taxon>Ecdysozoa</taxon>
        <taxon>Arthropoda</taxon>
        <taxon>Crustacea</taxon>
        <taxon>Multicrustacea</taxon>
        <taxon>Malacostraca</taxon>
        <taxon>Eumalacostraca</taxon>
        <taxon>Eucarida</taxon>
        <taxon>Decapoda</taxon>
        <taxon>Pleocyemata</taxon>
        <taxon>Brachyura</taxon>
        <taxon>Eubrachyura</taxon>
        <taxon>Portunoidea</taxon>
        <taxon>Portunidae</taxon>
        <taxon>Portuninae</taxon>
        <taxon>Portunus</taxon>
    </lineage>
</organism>
<dbReference type="EMBL" id="VSRR010064678">
    <property type="protein sequence ID" value="MPC84184.1"/>
    <property type="molecule type" value="Genomic_DNA"/>
</dbReference>
<keyword evidence="3" id="KW-1185">Reference proteome</keyword>
<evidence type="ECO:0000313" key="3">
    <source>
        <dbReference type="Proteomes" id="UP000324222"/>
    </source>
</evidence>
<accession>A0A5B7IVE7</accession>
<evidence type="ECO:0000313" key="2">
    <source>
        <dbReference type="EMBL" id="MPC84184.1"/>
    </source>
</evidence>
<protein>
    <submittedName>
        <fullName evidence="2">Uncharacterized protein</fullName>
    </submittedName>
</protein>
<feature type="signal peptide" evidence="1">
    <location>
        <begin position="1"/>
        <end position="30"/>
    </location>
</feature>
<name>A0A5B7IVE7_PORTR</name>
<proteinExistence type="predicted"/>
<reference evidence="2 3" key="1">
    <citation type="submission" date="2019-05" db="EMBL/GenBank/DDBJ databases">
        <title>Another draft genome of Portunus trituberculatus and its Hox gene families provides insights of decapod evolution.</title>
        <authorList>
            <person name="Jeong J.-H."/>
            <person name="Song I."/>
            <person name="Kim S."/>
            <person name="Choi T."/>
            <person name="Kim D."/>
            <person name="Ryu S."/>
            <person name="Kim W."/>
        </authorList>
    </citation>
    <scope>NUCLEOTIDE SEQUENCE [LARGE SCALE GENOMIC DNA]</scope>
    <source>
        <tissue evidence="2">Muscle</tissue>
    </source>
</reference>
<dbReference type="AlphaFoldDB" id="A0A5B7IVE7"/>
<comment type="caution">
    <text evidence="2">The sequence shown here is derived from an EMBL/GenBank/DDBJ whole genome shotgun (WGS) entry which is preliminary data.</text>
</comment>
<dbReference type="Proteomes" id="UP000324222">
    <property type="component" value="Unassembled WGS sequence"/>
</dbReference>
<sequence length="60" mass="6184">MSAGGGTSTCTAAHQLMFVCMAVSAAGAWASGTPSNTDNRRCGYATAHAHLDYVEQSFLT</sequence>
<gene>
    <name evidence="2" type="ORF">E2C01_078912</name>
</gene>
<feature type="chain" id="PRO_5022786650" evidence="1">
    <location>
        <begin position="31"/>
        <end position="60"/>
    </location>
</feature>
<evidence type="ECO:0000256" key="1">
    <source>
        <dbReference type="SAM" id="SignalP"/>
    </source>
</evidence>